<accession>A0ABS4MIM7</accession>
<organism evidence="2 3">
    <name type="scientific">Streptomyces iranensis</name>
    <dbReference type="NCBI Taxonomy" id="576784"/>
    <lineage>
        <taxon>Bacteria</taxon>
        <taxon>Bacillati</taxon>
        <taxon>Actinomycetota</taxon>
        <taxon>Actinomycetes</taxon>
        <taxon>Kitasatosporales</taxon>
        <taxon>Streptomycetaceae</taxon>
        <taxon>Streptomyces</taxon>
        <taxon>Streptomyces violaceusniger group</taxon>
    </lineage>
</organism>
<name>A0ABS4MIM7_9ACTN</name>
<feature type="compositionally biased region" description="Basic and acidic residues" evidence="1">
    <location>
        <begin position="247"/>
        <end position="256"/>
    </location>
</feature>
<feature type="region of interest" description="Disordered" evidence="1">
    <location>
        <begin position="246"/>
        <end position="267"/>
    </location>
</feature>
<dbReference type="EMBL" id="JAGGLR010000001">
    <property type="protein sequence ID" value="MBP2059527.1"/>
    <property type="molecule type" value="Genomic_DNA"/>
</dbReference>
<gene>
    <name evidence="2" type="ORF">J2Z30_000523</name>
</gene>
<sequence>MPDEGLGRLMLAARQAHYTLPFLVLSVIERDGIAMGPAAAGELARARRRALHYRDVLGRLPAETGFTVLKGPSLASAYPPGVLRPQGDIDLLVPDEEQLWRLVGELSDPAPTAVWVTVLGQERHLLVTMVWPPEEPLLDPEIRIELCTAALVGNADVPIRVHPPDGPWLRNLVCLAEERLQRPFHPRDALDLYMLTGQDIPDADDLVRTAADFHLAAEVAELVRYTAAELPVDGLVTMLPALDQAGDTEHERRRSQEAPSAPATTADSLASGLPLHGIRLGALPPGAAVTRIRIHKYGDEALLLTPVGVYLLVSEALVSHERHERAHAELAELLKEAGW</sequence>
<reference evidence="2 3" key="1">
    <citation type="submission" date="2021-03" db="EMBL/GenBank/DDBJ databases">
        <title>Genomic Encyclopedia of Type Strains, Phase IV (KMG-IV): sequencing the most valuable type-strain genomes for metagenomic binning, comparative biology and taxonomic classification.</title>
        <authorList>
            <person name="Goeker M."/>
        </authorList>
    </citation>
    <scope>NUCLEOTIDE SEQUENCE [LARGE SCALE GENOMIC DNA]</scope>
    <source>
        <strain evidence="2 3">DSM 41954</strain>
    </source>
</reference>
<dbReference type="Proteomes" id="UP000756710">
    <property type="component" value="Unassembled WGS sequence"/>
</dbReference>
<evidence type="ECO:0000256" key="1">
    <source>
        <dbReference type="SAM" id="MobiDB-lite"/>
    </source>
</evidence>
<proteinExistence type="predicted"/>
<protein>
    <recommendedName>
        <fullName evidence="4">Nucleotidyltransferase</fullName>
    </recommendedName>
</protein>
<dbReference type="RefSeq" id="WP_209468510.1">
    <property type="nucleotide sequence ID" value="NZ_BAABDR010000060.1"/>
</dbReference>
<keyword evidence="3" id="KW-1185">Reference proteome</keyword>
<evidence type="ECO:0000313" key="2">
    <source>
        <dbReference type="EMBL" id="MBP2059527.1"/>
    </source>
</evidence>
<evidence type="ECO:0000313" key="3">
    <source>
        <dbReference type="Proteomes" id="UP000756710"/>
    </source>
</evidence>
<comment type="caution">
    <text evidence="2">The sequence shown here is derived from an EMBL/GenBank/DDBJ whole genome shotgun (WGS) entry which is preliminary data.</text>
</comment>
<evidence type="ECO:0008006" key="4">
    <source>
        <dbReference type="Google" id="ProtNLM"/>
    </source>
</evidence>